<dbReference type="EMBL" id="ML996095">
    <property type="protein sequence ID" value="KAF2147751.1"/>
    <property type="molecule type" value="Genomic_DNA"/>
</dbReference>
<keyword evidence="3" id="KW-1185">Reference proteome</keyword>
<evidence type="ECO:0000313" key="3">
    <source>
        <dbReference type="Proteomes" id="UP000799439"/>
    </source>
</evidence>
<dbReference type="AlphaFoldDB" id="A0A9P4IQC7"/>
<evidence type="ECO:0000313" key="2">
    <source>
        <dbReference type="EMBL" id="KAF2147751.1"/>
    </source>
</evidence>
<name>A0A9P4IQC7_9PEZI</name>
<comment type="caution">
    <text evidence="2">The sequence shown here is derived from an EMBL/GenBank/DDBJ whole genome shotgun (WGS) entry which is preliminary data.</text>
</comment>
<reference evidence="2" key="1">
    <citation type="journal article" date="2020" name="Stud. Mycol.">
        <title>101 Dothideomycetes genomes: a test case for predicting lifestyles and emergence of pathogens.</title>
        <authorList>
            <person name="Haridas S."/>
            <person name="Albert R."/>
            <person name="Binder M."/>
            <person name="Bloem J."/>
            <person name="Labutti K."/>
            <person name="Salamov A."/>
            <person name="Andreopoulos B."/>
            <person name="Baker S."/>
            <person name="Barry K."/>
            <person name="Bills G."/>
            <person name="Bluhm B."/>
            <person name="Cannon C."/>
            <person name="Castanera R."/>
            <person name="Culley D."/>
            <person name="Daum C."/>
            <person name="Ezra D."/>
            <person name="Gonzalez J."/>
            <person name="Henrissat B."/>
            <person name="Kuo A."/>
            <person name="Liang C."/>
            <person name="Lipzen A."/>
            <person name="Lutzoni F."/>
            <person name="Magnuson J."/>
            <person name="Mondo S."/>
            <person name="Nolan M."/>
            <person name="Ohm R."/>
            <person name="Pangilinan J."/>
            <person name="Park H.-J."/>
            <person name="Ramirez L."/>
            <person name="Alfaro M."/>
            <person name="Sun H."/>
            <person name="Tritt A."/>
            <person name="Yoshinaga Y."/>
            <person name="Zwiers L.-H."/>
            <person name="Turgeon B."/>
            <person name="Goodwin S."/>
            <person name="Spatafora J."/>
            <person name="Crous P."/>
            <person name="Grigoriev I."/>
        </authorList>
    </citation>
    <scope>NUCLEOTIDE SEQUENCE</scope>
    <source>
        <strain evidence="2">CBS 260.36</strain>
    </source>
</reference>
<accession>A0A9P4IQC7</accession>
<organism evidence="2 3">
    <name type="scientific">Myriangium duriaei CBS 260.36</name>
    <dbReference type="NCBI Taxonomy" id="1168546"/>
    <lineage>
        <taxon>Eukaryota</taxon>
        <taxon>Fungi</taxon>
        <taxon>Dikarya</taxon>
        <taxon>Ascomycota</taxon>
        <taxon>Pezizomycotina</taxon>
        <taxon>Dothideomycetes</taxon>
        <taxon>Dothideomycetidae</taxon>
        <taxon>Myriangiales</taxon>
        <taxon>Myriangiaceae</taxon>
        <taxon>Myriangium</taxon>
    </lineage>
</organism>
<proteinExistence type="predicted"/>
<evidence type="ECO:0000256" key="1">
    <source>
        <dbReference type="SAM" id="MobiDB-lite"/>
    </source>
</evidence>
<sequence length="435" mass="48984">MGDRPPQMTWPNALEMDPRSTHLPPSQLAINSAKIGISYPPMYDEPKIVRVRGFRRVESRTVRHLQNPPLRVLDPVEENLDSDCSGPLGLVVGFAPLDFDYLGADMVFRPKSPYQGLVQKTSESIANTHDPIPVLKWNDHVALVVARFWSYEDLLIEHSRIDFSVLLDPDEEGICVGHRIFVSDIFFVPQYRDDCKRTISQGRLVSKVITSVMKRHFKLVTNAGGKTSIRRIATPDTAAEPRASPPKSSEQFNEQTLPSRDWFFETFMPTIKCFITSRDPATMRDIKAKFLRPLIFHNCANLSPSASWRILSTIMAGKMDEPLQEGIAMRCLNSISYGLFKSKPKQAITPAEIHELNSAILARGRQVPSPFILIHFVRPLRAQHSIGWPEDSQSKIKLLVAMLDYAERCNGPMVMDPSSTAVQITQVPRLQEVGG</sequence>
<protein>
    <submittedName>
        <fullName evidence="2">Uncharacterized protein</fullName>
    </submittedName>
</protein>
<feature type="region of interest" description="Disordered" evidence="1">
    <location>
        <begin position="1"/>
        <end position="22"/>
    </location>
</feature>
<feature type="region of interest" description="Disordered" evidence="1">
    <location>
        <begin position="233"/>
        <end position="254"/>
    </location>
</feature>
<dbReference type="Proteomes" id="UP000799439">
    <property type="component" value="Unassembled WGS sequence"/>
</dbReference>
<gene>
    <name evidence="2" type="ORF">K461DRAFT_298362</name>
</gene>